<proteinExistence type="predicted"/>
<dbReference type="OrthoDB" id="5988984at2759"/>
<reference evidence="1" key="1">
    <citation type="submission" date="2022-01" db="EMBL/GenBank/DDBJ databases">
        <authorList>
            <person name="Braso-Vives M."/>
        </authorList>
    </citation>
    <scope>NUCLEOTIDE SEQUENCE</scope>
</reference>
<name>A0A8J9YVK2_BRALA</name>
<organism evidence="1 2">
    <name type="scientific">Branchiostoma lanceolatum</name>
    <name type="common">Common lancelet</name>
    <name type="synonym">Amphioxus lanceolatum</name>
    <dbReference type="NCBI Taxonomy" id="7740"/>
    <lineage>
        <taxon>Eukaryota</taxon>
        <taxon>Metazoa</taxon>
        <taxon>Chordata</taxon>
        <taxon>Cephalochordata</taxon>
        <taxon>Leptocardii</taxon>
        <taxon>Amphioxiformes</taxon>
        <taxon>Branchiostomatidae</taxon>
        <taxon>Branchiostoma</taxon>
    </lineage>
</organism>
<gene>
    <name evidence="1" type="primary">Hypp6802</name>
    <name evidence="1" type="ORF">BLAG_LOCUS5816</name>
</gene>
<dbReference type="AlphaFoldDB" id="A0A8J9YVK2"/>
<sequence length="87" mass="10102">MNASADTLFTLGWELDSYKKLLVVHAELIATMESMVATLKTDKYPGGLRQLREQLKWYLKGVNTKKRETASHFLIFMISDKRRNKKP</sequence>
<evidence type="ECO:0000313" key="1">
    <source>
        <dbReference type="EMBL" id="CAH1242527.1"/>
    </source>
</evidence>
<dbReference type="Proteomes" id="UP000838412">
    <property type="component" value="Chromosome 12"/>
</dbReference>
<evidence type="ECO:0000313" key="2">
    <source>
        <dbReference type="Proteomes" id="UP000838412"/>
    </source>
</evidence>
<dbReference type="EMBL" id="OV696697">
    <property type="protein sequence ID" value="CAH1242527.1"/>
    <property type="molecule type" value="Genomic_DNA"/>
</dbReference>
<accession>A0A8J9YVK2</accession>
<keyword evidence="2" id="KW-1185">Reference proteome</keyword>
<protein>
    <submittedName>
        <fullName evidence="1">Hypp6802 protein</fullName>
    </submittedName>
</protein>